<evidence type="ECO:0000256" key="12">
    <source>
        <dbReference type="ARBA" id="ARBA00047307"/>
    </source>
</evidence>
<keyword evidence="9" id="KW-0112">Calmodulin-binding</keyword>
<evidence type="ECO:0000256" key="3">
    <source>
        <dbReference type="ARBA" id="ARBA00022527"/>
    </source>
</evidence>
<dbReference type="GO" id="GO:0005516">
    <property type="term" value="F:calmodulin binding"/>
    <property type="evidence" value="ECO:0007669"/>
    <property type="project" value="UniProtKB-KW"/>
</dbReference>
<dbReference type="InterPro" id="IPR008271">
    <property type="entry name" value="Ser/Thr_kinase_AS"/>
</dbReference>
<proteinExistence type="inferred from homology"/>
<dbReference type="FunFam" id="3.30.200.20:FF:000002">
    <property type="entry name" value="Calcium/calmodulin-dependent protein kinase type II subunit delta isoform 2"/>
    <property type="match status" value="1"/>
</dbReference>
<dbReference type="FunFam" id="3.10.450.50:FF:000001">
    <property type="entry name" value="calcium/calmodulin-dependent protein kinase type II subunit gamma isoform X1"/>
    <property type="match status" value="1"/>
</dbReference>
<keyword evidence="10" id="KW-0703">Sarcoplasmic reticulum</keyword>
<dbReference type="Gene3D" id="1.10.510.10">
    <property type="entry name" value="Transferase(Phosphotransferase) domain 1"/>
    <property type="match status" value="1"/>
</dbReference>
<dbReference type="Proteomes" id="UP000694727">
    <property type="component" value="Unplaced"/>
</dbReference>
<feature type="region of interest" description="Disordered" evidence="15">
    <location>
        <begin position="656"/>
        <end position="704"/>
    </location>
</feature>
<dbReference type="AlphaFoldDB" id="A0A8D0T2T6"/>
<dbReference type="GO" id="GO:0033017">
    <property type="term" value="C:sarcoplasmic reticulum membrane"/>
    <property type="evidence" value="ECO:0007669"/>
    <property type="project" value="UniProtKB-SubCell"/>
</dbReference>
<dbReference type="EC" id="2.7.11.17" evidence="2"/>
<dbReference type="Gene3D" id="3.30.200.20">
    <property type="entry name" value="Phosphorylase Kinase, domain 1"/>
    <property type="match status" value="1"/>
</dbReference>
<evidence type="ECO:0000256" key="2">
    <source>
        <dbReference type="ARBA" id="ARBA00012434"/>
    </source>
</evidence>
<comment type="catalytic activity">
    <reaction evidence="12">
        <text>L-threonyl-[protein] + ATP = O-phospho-L-threonyl-[protein] + ADP + H(+)</text>
        <dbReference type="Rhea" id="RHEA:46608"/>
        <dbReference type="Rhea" id="RHEA-COMP:11060"/>
        <dbReference type="Rhea" id="RHEA-COMP:11605"/>
        <dbReference type="ChEBI" id="CHEBI:15378"/>
        <dbReference type="ChEBI" id="CHEBI:30013"/>
        <dbReference type="ChEBI" id="CHEBI:30616"/>
        <dbReference type="ChEBI" id="CHEBI:61977"/>
        <dbReference type="ChEBI" id="CHEBI:456216"/>
        <dbReference type="EC" id="2.7.11.17"/>
    </reaction>
</comment>
<feature type="domain" description="Protein kinase" evidence="16">
    <location>
        <begin position="13"/>
        <end position="271"/>
    </location>
</feature>
<dbReference type="Ensembl" id="ENSSSCT00025092738.1">
    <property type="protein sequence ID" value="ENSSSCP00025040704.1"/>
    <property type="gene ID" value="ENSSSCG00025067157.1"/>
</dbReference>
<dbReference type="InterPro" id="IPR032710">
    <property type="entry name" value="NTF2-like_dom_sf"/>
</dbReference>
<organism evidence="17 18">
    <name type="scientific">Sus scrofa</name>
    <name type="common">Pig</name>
    <dbReference type="NCBI Taxonomy" id="9823"/>
    <lineage>
        <taxon>Eukaryota</taxon>
        <taxon>Metazoa</taxon>
        <taxon>Chordata</taxon>
        <taxon>Craniata</taxon>
        <taxon>Vertebrata</taxon>
        <taxon>Euteleostomi</taxon>
        <taxon>Mammalia</taxon>
        <taxon>Eutheria</taxon>
        <taxon>Laurasiatheria</taxon>
        <taxon>Artiodactyla</taxon>
        <taxon>Suina</taxon>
        <taxon>Suidae</taxon>
        <taxon>Sus</taxon>
    </lineage>
</organism>
<evidence type="ECO:0000259" key="16">
    <source>
        <dbReference type="PROSITE" id="PS50011"/>
    </source>
</evidence>
<name>A0A8D0T2T6_PIG</name>
<dbReference type="InterPro" id="IPR000719">
    <property type="entry name" value="Prot_kinase_dom"/>
</dbReference>
<keyword evidence="4" id="KW-0597">Phosphoprotein</keyword>
<dbReference type="Pfam" id="PF08332">
    <property type="entry name" value="CaMKII_AD"/>
    <property type="match status" value="1"/>
</dbReference>
<dbReference type="GO" id="GO:0004683">
    <property type="term" value="F:calcium/calmodulin-dependent protein kinase activity"/>
    <property type="evidence" value="ECO:0007669"/>
    <property type="project" value="UniProtKB-EC"/>
</dbReference>
<evidence type="ECO:0000256" key="4">
    <source>
        <dbReference type="ARBA" id="ARBA00022553"/>
    </source>
</evidence>
<feature type="binding site" evidence="14">
    <location>
        <position position="42"/>
    </location>
    <ligand>
        <name>ATP</name>
        <dbReference type="ChEBI" id="CHEBI:30616"/>
    </ligand>
</feature>
<dbReference type="GO" id="GO:0005524">
    <property type="term" value="F:ATP binding"/>
    <property type="evidence" value="ECO:0007669"/>
    <property type="project" value="UniProtKB-UniRule"/>
</dbReference>
<keyword evidence="6 14" id="KW-0547">Nucleotide-binding</keyword>
<feature type="region of interest" description="Disordered" evidence="15">
    <location>
        <begin position="314"/>
        <end position="341"/>
    </location>
</feature>
<evidence type="ECO:0000256" key="8">
    <source>
        <dbReference type="ARBA" id="ARBA00022840"/>
    </source>
</evidence>
<comment type="similarity">
    <text evidence="1">Belongs to the protein kinase superfamily. CAMK Ser/Thr protein kinase family. CaMK subfamily.</text>
</comment>
<dbReference type="CDD" id="cd14086">
    <property type="entry name" value="STKc_CaMKII"/>
    <property type="match status" value="1"/>
</dbReference>
<dbReference type="InterPro" id="IPR011009">
    <property type="entry name" value="Kinase-like_dom_sf"/>
</dbReference>
<evidence type="ECO:0000256" key="9">
    <source>
        <dbReference type="ARBA" id="ARBA00022860"/>
    </source>
</evidence>
<dbReference type="InterPro" id="IPR017441">
    <property type="entry name" value="Protein_kinase_ATP_BS"/>
</dbReference>
<dbReference type="PROSITE" id="PS00107">
    <property type="entry name" value="PROTEIN_KINASE_ATP"/>
    <property type="match status" value="1"/>
</dbReference>
<dbReference type="Gene3D" id="3.10.450.50">
    <property type="match status" value="1"/>
</dbReference>
<dbReference type="FunFam" id="1.10.510.10:FF:000001">
    <property type="entry name" value="Calcium/calmodulin-dependent protein kinase type II subunit delta"/>
    <property type="match status" value="1"/>
</dbReference>
<evidence type="ECO:0000256" key="7">
    <source>
        <dbReference type="ARBA" id="ARBA00022777"/>
    </source>
</evidence>
<feature type="compositionally biased region" description="Basic and acidic residues" evidence="15">
    <location>
        <begin position="322"/>
        <end position="331"/>
    </location>
</feature>
<evidence type="ECO:0000313" key="18">
    <source>
        <dbReference type="Proteomes" id="UP000694727"/>
    </source>
</evidence>
<protein>
    <recommendedName>
        <fullName evidence="2">calcium/calmodulin-dependent protein kinase</fullName>
        <ecNumber evidence="2">2.7.11.17</ecNumber>
    </recommendedName>
</protein>
<evidence type="ECO:0000256" key="15">
    <source>
        <dbReference type="SAM" id="MobiDB-lite"/>
    </source>
</evidence>
<accession>A0A8D0T2T6</accession>
<evidence type="ECO:0000256" key="10">
    <source>
        <dbReference type="ARBA" id="ARBA00022951"/>
    </source>
</evidence>
<keyword evidence="3" id="KW-0723">Serine/threonine-protein kinase</keyword>
<dbReference type="PANTHER" id="PTHR24347">
    <property type="entry name" value="SERINE/THREONINE-PROTEIN KINASE"/>
    <property type="match status" value="1"/>
</dbReference>
<comment type="subcellular location">
    <subcellularLocation>
        <location evidence="11">Sarcoplasmic reticulum membrane</location>
        <topology evidence="11">Peripheral membrane protein</topology>
        <orientation evidence="11">Cytoplasmic side</orientation>
    </subcellularLocation>
</comment>
<dbReference type="Pfam" id="PF00069">
    <property type="entry name" value="Pkinase"/>
    <property type="match status" value="1"/>
</dbReference>
<keyword evidence="8 14" id="KW-0067">ATP-binding</keyword>
<evidence type="ECO:0000256" key="11">
    <source>
        <dbReference type="ARBA" id="ARBA00037846"/>
    </source>
</evidence>
<gene>
    <name evidence="17" type="primary">CAMK2A</name>
</gene>
<evidence type="ECO:0000256" key="5">
    <source>
        <dbReference type="ARBA" id="ARBA00022679"/>
    </source>
</evidence>
<dbReference type="SUPFAM" id="SSF56112">
    <property type="entry name" value="Protein kinase-like (PK-like)"/>
    <property type="match status" value="1"/>
</dbReference>
<sequence length="704" mass="78783">MATITCTRFTEEYQLFEELGKGAFSVVRRCVKVLAGQEYAAKIINTKKLSARDHQKLEREARICRLLKHPNIVRLHDSISEEGHHYLIFDLVTGGELFEDIVAREYYSEADASHCIQQILEAVLHCHQMGVVHRDLKPENLLLASKLKGAAVKLADFGLAIEVEGEQQAWFGFAGTPGYLSPEVLRKDPYGKPVDLWACGVILYILLVGYPPFWDEDQHRLYQQIKAGAYDFPSPEWDTVTPEAKDLINKMLTINPSKRITAAEALKHPWISHRSTVASCMHRQETVDCLKKFNARRKLKGAILTTMLATRNFSGGKSGGNKKNDGVKESSESTNTTIEDEDTKVRKQEIIKVTEQLIEAISNGDFESYTKMCDPGMTAFEPEALGNLVEGLDFHRFYFENLWSRNSKPVHTTILNPHIHLMGDESACIAYIRITQYLDAGGIPRTAQSEETRVWHRRDGKWQIVHFHRSGAPSVLPQGRAGPASQRPAPRVWNTRLLVLPLGFCWSPHHITPATTMMSPSFPRQENLPVCKRHPAFGAKGRVSRPYLSLWLSVPCRAGLPQAQVPGCPGAAPPAPRGRWPGLALALGQSCVFTGAGEGRGPRQPLSLSLPLPEPPHHHRESRRTAHPPPAARLWERVCEPPAFLTLLSCLPPAQGGRVAPVRSPGPRFPRLPSPVFTPQRQRPSPPFHQAQRNPAWSHPRERI</sequence>
<evidence type="ECO:0000256" key="6">
    <source>
        <dbReference type="ARBA" id="ARBA00022741"/>
    </source>
</evidence>
<evidence type="ECO:0000256" key="1">
    <source>
        <dbReference type="ARBA" id="ARBA00005354"/>
    </source>
</evidence>
<comment type="catalytic activity">
    <reaction evidence="13">
        <text>L-seryl-[protein] + ATP = O-phospho-L-seryl-[protein] + ADP + H(+)</text>
        <dbReference type="Rhea" id="RHEA:17989"/>
        <dbReference type="Rhea" id="RHEA-COMP:9863"/>
        <dbReference type="Rhea" id="RHEA-COMP:11604"/>
        <dbReference type="ChEBI" id="CHEBI:15378"/>
        <dbReference type="ChEBI" id="CHEBI:29999"/>
        <dbReference type="ChEBI" id="CHEBI:30616"/>
        <dbReference type="ChEBI" id="CHEBI:83421"/>
        <dbReference type="ChEBI" id="CHEBI:456216"/>
        <dbReference type="EC" id="2.7.11.17"/>
    </reaction>
</comment>
<keyword evidence="7" id="KW-0418">Kinase</keyword>
<dbReference type="SMART" id="SM00220">
    <property type="entry name" value="S_TKc"/>
    <property type="match status" value="1"/>
</dbReference>
<feature type="region of interest" description="Disordered" evidence="15">
    <location>
        <begin position="596"/>
        <end position="629"/>
    </location>
</feature>
<evidence type="ECO:0000256" key="14">
    <source>
        <dbReference type="PROSITE-ProRule" id="PRU10141"/>
    </source>
</evidence>
<evidence type="ECO:0000313" key="17">
    <source>
        <dbReference type="Ensembl" id="ENSSSCP00025040704.1"/>
    </source>
</evidence>
<dbReference type="PROSITE" id="PS00108">
    <property type="entry name" value="PROTEIN_KINASE_ST"/>
    <property type="match status" value="1"/>
</dbReference>
<dbReference type="SUPFAM" id="SSF54427">
    <property type="entry name" value="NTF2-like"/>
    <property type="match status" value="1"/>
</dbReference>
<feature type="compositionally biased region" description="Basic residues" evidence="15">
    <location>
        <begin position="617"/>
        <end position="626"/>
    </location>
</feature>
<keyword evidence="5" id="KW-0808">Transferase</keyword>
<reference evidence="17" key="1">
    <citation type="submission" date="2025-08" db="UniProtKB">
        <authorList>
            <consortium name="Ensembl"/>
        </authorList>
    </citation>
    <scope>IDENTIFICATION</scope>
</reference>
<dbReference type="PROSITE" id="PS50011">
    <property type="entry name" value="PROTEIN_KINASE_DOM"/>
    <property type="match status" value="1"/>
</dbReference>
<evidence type="ECO:0000256" key="13">
    <source>
        <dbReference type="ARBA" id="ARBA00047430"/>
    </source>
</evidence>
<dbReference type="Gene3D" id="6.10.140.620">
    <property type="match status" value="1"/>
</dbReference>
<dbReference type="InterPro" id="IPR013543">
    <property type="entry name" value="Ca/CaM-dep_prot_kinase-assoc"/>
</dbReference>